<dbReference type="Gene3D" id="2.70.98.70">
    <property type="match status" value="1"/>
</dbReference>
<dbReference type="InterPro" id="IPR031680">
    <property type="entry name" value="Hepar_II_III_N"/>
</dbReference>
<accession>A0A4S8RT89</accession>
<gene>
    <name evidence="7" type="ORF">EZV76_02585</name>
</gene>
<feature type="domain" description="Heparinase II/III-like C-terminal" evidence="5">
    <location>
        <begin position="410"/>
        <end position="632"/>
    </location>
</feature>
<evidence type="ECO:0000256" key="2">
    <source>
        <dbReference type="ARBA" id="ARBA00022729"/>
    </source>
</evidence>
<evidence type="ECO:0000256" key="3">
    <source>
        <dbReference type="ARBA" id="ARBA00022764"/>
    </source>
</evidence>
<keyword evidence="4 7" id="KW-0456">Lyase</keyword>
<evidence type="ECO:0000256" key="4">
    <source>
        <dbReference type="ARBA" id="ARBA00023239"/>
    </source>
</evidence>
<evidence type="ECO:0000259" key="6">
    <source>
        <dbReference type="Pfam" id="PF16889"/>
    </source>
</evidence>
<evidence type="ECO:0000313" key="8">
    <source>
        <dbReference type="Proteomes" id="UP000310406"/>
    </source>
</evidence>
<proteinExistence type="predicted"/>
<dbReference type="AlphaFoldDB" id="A0A4S8RT89"/>
<dbReference type="SUPFAM" id="SSF48230">
    <property type="entry name" value="Chondroitin AC/alginate lyase"/>
    <property type="match status" value="1"/>
</dbReference>
<dbReference type="OrthoDB" id="7335480at2"/>
<dbReference type="Proteomes" id="UP000310406">
    <property type="component" value="Unassembled WGS sequence"/>
</dbReference>
<dbReference type="EMBL" id="SNTZ01000001">
    <property type="protein sequence ID" value="THV61232.1"/>
    <property type="molecule type" value="Genomic_DNA"/>
</dbReference>
<dbReference type="Gene3D" id="1.50.10.100">
    <property type="entry name" value="Chondroitin AC/alginate lyase"/>
    <property type="match status" value="1"/>
</dbReference>
<feature type="domain" description="Heparin-sulfate lyase N-terminal" evidence="6">
    <location>
        <begin position="117"/>
        <end position="351"/>
    </location>
</feature>
<dbReference type="InterPro" id="IPR012480">
    <property type="entry name" value="Hepar_II_III_C"/>
</dbReference>
<keyword evidence="2" id="KW-0732">Signal</keyword>
<dbReference type="GO" id="GO:0042597">
    <property type="term" value="C:periplasmic space"/>
    <property type="evidence" value="ECO:0007669"/>
    <property type="project" value="UniProtKB-SubCell"/>
</dbReference>
<dbReference type="PANTHER" id="PTHR39210:SF1">
    <property type="entry name" value="HEPARIN-SULFATE LYASE"/>
    <property type="match status" value="1"/>
</dbReference>
<evidence type="ECO:0000259" key="5">
    <source>
        <dbReference type="Pfam" id="PF07940"/>
    </source>
</evidence>
<keyword evidence="3" id="KW-0574">Periplasm</keyword>
<dbReference type="PANTHER" id="PTHR39210">
    <property type="entry name" value="HEPARIN-SULFATE LYASE"/>
    <property type="match status" value="1"/>
</dbReference>
<keyword evidence="8" id="KW-1185">Reference proteome</keyword>
<dbReference type="GO" id="GO:0016829">
    <property type="term" value="F:lyase activity"/>
    <property type="evidence" value="ECO:0007669"/>
    <property type="project" value="UniProtKB-KW"/>
</dbReference>
<comment type="caution">
    <text evidence="7">The sequence shown here is derived from an EMBL/GenBank/DDBJ whole genome shotgun (WGS) entry which is preliminary data.</text>
</comment>
<sequence length="650" mass="75226">MTIKTILSKPLPVIWFRAVQLFRLKGYHRTGFWPKIEMKVSRMISTSNSVWSQKSLFFSPSFKGYSNGLPDVIHDQIRTTSKSVLSGEVSVFDYTYLLQKPYNWHMDWRVGHTWENKYFKEYGFYEKEKKEEYDVKFPWELSRLSFLIPVARHYLLDGDKEHLDYIHEVLNDWKTNNPIAHSVNWYPMEVSIRSINLVQLREIVLQSPNTGKTVNLINEILILHGVFLWRNIEYTDVRGNHYSANLTALLLLGNVFGEFFKEAKKWLKYALSKIEKEFHLQFYQDGVNFEKSIPYHRLVVELFLISFLTMERMGVAIKPKTVEIFRNACLFTKAYTKPDSLAPIIGDNDSASVLENDGQPLNDHSNLLQLASWFLKDDTLNIVDNLYLSAVEVFNLNERPTSRQAEIQDQQLFQFPDGGFIIAKNKEDYFITDVGEVGMKGRGGHGHNDLYSFELMLSGKDFIVDPGCYTYTGNLELKNEMKSSSYHNILTIDEEEIAPLIGNWGIADVAKPLNVEIVQEEDIIRVSGKHHGFMRLNDPVEHKRVFSLDKKSFQLLCTDAVKCRLQHKVQRHIHFAENVAVEVTGDQVVAKVGGMSYLITFDKLSSIKEKEFQLSYNYGHRGRSKKIVLESKIKGNSELFFAVKKYIGNE</sequence>
<comment type="subcellular location">
    <subcellularLocation>
        <location evidence="1">Periplasm</location>
    </subcellularLocation>
</comment>
<protein>
    <submittedName>
        <fullName evidence="7">Alginate lyase family protein</fullName>
    </submittedName>
</protein>
<dbReference type="Pfam" id="PF16889">
    <property type="entry name" value="Hepar_II_III_N"/>
    <property type="match status" value="1"/>
</dbReference>
<organism evidence="7 8">
    <name type="scientific">Flagellimonas alvinocaridis</name>
    <dbReference type="NCBI Taxonomy" id="2530200"/>
    <lineage>
        <taxon>Bacteria</taxon>
        <taxon>Pseudomonadati</taxon>
        <taxon>Bacteroidota</taxon>
        <taxon>Flavobacteriia</taxon>
        <taxon>Flavobacteriales</taxon>
        <taxon>Flavobacteriaceae</taxon>
        <taxon>Flagellimonas</taxon>
    </lineage>
</organism>
<reference evidence="7 8" key="1">
    <citation type="submission" date="2019-03" db="EMBL/GenBank/DDBJ databases">
        <title>Muricauda SCR12 sp.nov, a marine bacterium isolated from Pacific Ocean:the Okinawa trough.</title>
        <authorList>
            <person name="Liu L."/>
        </authorList>
    </citation>
    <scope>NUCLEOTIDE SEQUENCE [LARGE SCALE GENOMIC DNA]</scope>
    <source>
        <strain evidence="7 8">SCR12</strain>
    </source>
</reference>
<dbReference type="RefSeq" id="WP_136565015.1">
    <property type="nucleotide sequence ID" value="NZ_SNTZ01000001.1"/>
</dbReference>
<evidence type="ECO:0000256" key="1">
    <source>
        <dbReference type="ARBA" id="ARBA00004418"/>
    </source>
</evidence>
<evidence type="ECO:0000313" key="7">
    <source>
        <dbReference type="EMBL" id="THV61232.1"/>
    </source>
</evidence>
<dbReference type="Pfam" id="PF07940">
    <property type="entry name" value="Hepar_II_III_C"/>
    <property type="match status" value="1"/>
</dbReference>
<dbReference type="InterPro" id="IPR008929">
    <property type="entry name" value="Chondroitin_lyas"/>
</dbReference>
<name>A0A4S8RT89_9FLAO</name>